<sequence length="278" mass="29330">MTWQPSPDWQPLTTGTGQATGGVWRTPDGQVVKRLVPGVTDPRHHGFWERQALVAESGIVAGTAGLRAPACLGVERDADGITLRMADVPPAEWHPEGLAAALGRFAGCSVAEPAWGARDVLRDRLRTVERRGGWAPLTRAGLASAAVEELWARRASALAVLDGLPRVPTHGDAHPVNLLGRSGDDVVAIDWEQFGLGPAGFDLGYLLLATDLPLDDLLAAYDGRTADVGAVRCGATLVAAYTGVSRAAWAIERPGAEDHLERLARLSAVVDEAVSHAS</sequence>
<protein>
    <submittedName>
        <fullName evidence="3">Phosphotransferase</fullName>
    </submittedName>
</protein>
<dbReference type="RefSeq" id="WP_350276851.1">
    <property type="nucleotide sequence ID" value="NZ_CP158165.1"/>
</dbReference>
<organism evidence="3">
    <name type="scientific">Kribbella sp. HUAS MG21</name>
    <dbReference type="NCBI Taxonomy" id="3160966"/>
    <lineage>
        <taxon>Bacteria</taxon>
        <taxon>Bacillati</taxon>
        <taxon>Actinomycetota</taxon>
        <taxon>Actinomycetes</taxon>
        <taxon>Propionibacteriales</taxon>
        <taxon>Kribbellaceae</taxon>
        <taxon>Kribbella</taxon>
    </lineage>
</organism>
<dbReference type="InterPro" id="IPR011009">
    <property type="entry name" value="Kinase-like_dom_sf"/>
</dbReference>
<feature type="compositionally biased region" description="Polar residues" evidence="1">
    <location>
        <begin position="1"/>
        <end position="17"/>
    </location>
</feature>
<gene>
    <name evidence="3" type="ORF">ABN611_36390</name>
</gene>
<dbReference type="SUPFAM" id="SSF56112">
    <property type="entry name" value="Protein kinase-like (PK-like)"/>
    <property type="match status" value="1"/>
</dbReference>
<evidence type="ECO:0000313" key="3">
    <source>
        <dbReference type="EMBL" id="XBV24025.1"/>
    </source>
</evidence>
<feature type="domain" description="Aminoglycoside phosphotransferase" evidence="2">
    <location>
        <begin position="86"/>
        <end position="222"/>
    </location>
</feature>
<feature type="region of interest" description="Disordered" evidence="1">
    <location>
        <begin position="1"/>
        <end position="23"/>
    </location>
</feature>
<proteinExistence type="predicted"/>
<name>A0AAU7TBT3_9ACTN</name>
<dbReference type="Pfam" id="PF01636">
    <property type="entry name" value="APH"/>
    <property type="match status" value="1"/>
</dbReference>
<evidence type="ECO:0000256" key="1">
    <source>
        <dbReference type="SAM" id="MobiDB-lite"/>
    </source>
</evidence>
<dbReference type="Gene3D" id="3.90.1200.10">
    <property type="match status" value="1"/>
</dbReference>
<reference evidence="3" key="1">
    <citation type="submission" date="2024-06" db="EMBL/GenBank/DDBJ databases">
        <title>Kribbella sp. strain HUAS MG21 genome sequences.</title>
        <authorList>
            <person name="Mo P."/>
        </authorList>
    </citation>
    <scope>NUCLEOTIDE SEQUENCE</scope>
    <source>
        <strain evidence="3">HUAS MG21</strain>
    </source>
</reference>
<evidence type="ECO:0000259" key="2">
    <source>
        <dbReference type="Pfam" id="PF01636"/>
    </source>
</evidence>
<dbReference type="EMBL" id="CP158165">
    <property type="protein sequence ID" value="XBV24025.1"/>
    <property type="molecule type" value="Genomic_DNA"/>
</dbReference>
<dbReference type="InterPro" id="IPR002575">
    <property type="entry name" value="Aminoglycoside_PTrfase"/>
</dbReference>
<dbReference type="AlphaFoldDB" id="A0AAU7TBT3"/>
<accession>A0AAU7TBT3</accession>